<evidence type="ECO:0000256" key="12">
    <source>
        <dbReference type="ARBA" id="ARBA00022984"/>
    </source>
</evidence>
<dbReference type="GO" id="GO:0009252">
    <property type="term" value="P:peptidoglycan biosynthetic process"/>
    <property type="evidence" value="ECO:0007669"/>
    <property type="project" value="UniProtKB-UniRule"/>
</dbReference>
<dbReference type="EMBL" id="JACOPQ010000002">
    <property type="protein sequence ID" value="MBC5735820.1"/>
    <property type="molecule type" value="Genomic_DNA"/>
</dbReference>
<evidence type="ECO:0000259" key="20">
    <source>
        <dbReference type="Pfam" id="PF08245"/>
    </source>
</evidence>
<comment type="pathway">
    <text evidence="3 17 18">Cell wall biogenesis; peptidoglycan biosynthesis.</text>
</comment>
<evidence type="ECO:0000256" key="3">
    <source>
        <dbReference type="ARBA" id="ARBA00004752"/>
    </source>
</evidence>
<keyword evidence="17 18" id="KW-0132">Cell division</keyword>
<dbReference type="EC" id="6.3.2.9" evidence="5 17"/>
<keyword evidence="7 17" id="KW-0963">Cytoplasm</keyword>
<dbReference type="Pfam" id="PF08245">
    <property type="entry name" value="Mur_ligase_M"/>
    <property type="match status" value="1"/>
</dbReference>
<dbReference type="SUPFAM" id="SSF53623">
    <property type="entry name" value="MurD-like peptide ligases, catalytic domain"/>
    <property type="match status" value="1"/>
</dbReference>
<dbReference type="CDD" id="cd01983">
    <property type="entry name" value="SIMIBI"/>
    <property type="match status" value="1"/>
</dbReference>
<dbReference type="InterPro" id="IPR036615">
    <property type="entry name" value="Mur_ligase_C_dom_sf"/>
</dbReference>
<dbReference type="PANTHER" id="PTHR43692:SF1">
    <property type="entry name" value="UDP-N-ACETYLMURAMOYLALANINE--D-GLUTAMATE LIGASE"/>
    <property type="match status" value="1"/>
</dbReference>
<evidence type="ECO:0000256" key="10">
    <source>
        <dbReference type="ARBA" id="ARBA00022840"/>
    </source>
</evidence>
<dbReference type="RefSeq" id="WP_186918348.1">
    <property type="nucleotide sequence ID" value="NZ_JACOPQ010000002.1"/>
</dbReference>
<comment type="similarity">
    <text evidence="4 17">Belongs to the MurCDEF family.</text>
</comment>
<evidence type="ECO:0000256" key="13">
    <source>
        <dbReference type="ARBA" id="ARBA00023316"/>
    </source>
</evidence>
<dbReference type="UniPathway" id="UPA00219"/>
<dbReference type="GO" id="GO:0008764">
    <property type="term" value="F:UDP-N-acetylmuramoylalanine-D-glutamate ligase activity"/>
    <property type="evidence" value="ECO:0007669"/>
    <property type="project" value="UniProtKB-UniRule"/>
</dbReference>
<dbReference type="Gene3D" id="3.40.50.720">
    <property type="entry name" value="NAD(P)-binding Rossmann-like Domain"/>
    <property type="match status" value="1"/>
</dbReference>
<evidence type="ECO:0000313" key="22">
    <source>
        <dbReference type="Proteomes" id="UP000607645"/>
    </source>
</evidence>
<sequence length="461" mass="50455">MDSTIQEYLDALRGKRVAVIGIGVSNAPLIKMLLRADIPVTACDRNPREAFGGLIEELESLGAETRLGSGYLEGLDHDVIFRTPGLRPDVPQLQAARERGSLVTSEMEVFFQVCPCEIIGVTGSDGKTTTTTIIAELLKKAGYNVYVGGNIGKPLLAETPNMEPDDMVVLELSSFQLMTMDVSPDVAVVTNLAPNHLDVHKSMEEYIAAKENIFTHQCTEDRAVFNYDNEITRSFGGESRGRVTMFSRRQTLDRGVYVKNNAIWISGEDGSREVLPLSGILLPGEHNVENYMAAIGAVDGLVSDETIRAFARTFGGVEHRIELVRTLDGVRYYNDSIASSPSRTIAGLRSFKEKVILIAGGYDKHIPFDVLGPEIIEHVKLLILTGDTAGKICEAVEHSPGYDGANPPIQRFDDFTQAVLAAHTVAQSGDVVLMSPACASFDRFKNFMERGNAFKQIVREL</sequence>
<dbReference type="PANTHER" id="PTHR43692">
    <property type="entry name" value="UDP-N-ACETYLMURAMOYLALANINE--D-GLUTAMATE LIGASE"/>
    <property type="match status" value="1"/>
</dbReference>
<keyword evidence="12 17" id="KW-0573">Peptidoglycan synthesis</keyword>
<dbReference type="HAMAP" id="MF_00639">
    <property type="entry name" value="MurD"/>
    <property type="match status" value="1"/>
</dbReference>
<evidence type="ECO:0000313" key="21">
    <source>
        <dbReference type="EMBL" id="MBC5735820.1"/>
    </source>
</evidence>
<dbReference type="InterPro" id="IPR036565">
    <property type="entry name" value="Mur-like_cat_sf"/>
</dbReference>
<evidence type="ECO:0000256" key="8">
    <source>
        <dbReference type="ARBA" id="ARBA00022598"/>
    </source>
</evidence>
<evidence type="ECO:0000256" key="9">
    <source>
        <dbReference type="ARBA" id="ARBA00022741"/>
    </source>
</evidence>
<feature type="domain" description="Mur ligase C-terminal" evidence="19">
    <location>
        <begin position="319"/>
        <end position="438"/>
    </location>
</feature>
<comment type="subcellular location">
    <subcellularLocation>
        <location evidence="2 17 18">Cytoplasm</location>
    </subcellularLocation>
</comment>
<evidence type="ECO:0000256" key="14">
    <source>
        <dbReference type="ARBA" id="ARBA00030398"/>
    </source>
</evidence>
<evidence type="ECO:0000259" key="19">
    <source>
        <dbReference type="Pfam" id="PF02875"/>
    </source>
</evidence>
<organism evidence="21 22">
    <name type="scientific">Lawsonibacter faecis</name>
    <dbReference type="NCBI Taxonomy" id="2763052"/>
    <lineage>
        <taxon>Bacteria</taxon>
        <taxon>Bacillati</taxon>
        <taxon>Bacillota</taxon>
        <taxon>Clostridia</taxon>
        <taxon>Eubacteriales</taxon>
        <taxon>Oscillospiraceae</taxon>
        <taxon>Lawsonibacter</taxon>
    </lineage>
</organism>
<dbReference type="GO" id="GO:0008360">
    <property type="term" value="P:regulation of cell shape"/>
    <property type="evidence" value="ECO:0007669"/>
    <property type="project" value="UniProtKB-KW"/>
</dbReference>
<keyword evidence="11 17" id="KW-0133">Cell shape</keyword>
<keyword evidence="9 17" id="KW-0547">Nucleotide-binding</keyword>
<dbReference type="AlphaFoldDB" id="A0A8J6JJ74"/>
<evidence type="ECO:0000256" key="16">
    <source>
        <dbReference type="ARBA" id="ARBA00047632"/>
    </source>
</evidence>
<feature type="binding site" evidence="17">
    <location>
        <begin position="123"/>
        <end position="129"/>
    </location>
    <ligand>
        <name>ATP</name>
        <dbReference type="ChEBI" id="CHEBI:30616"/>
    </ligand>
</feature>
<keyword evidence="22" id="KW-1185">Reference proteome</keyword>
<dbReference type="Pfam" id="PF02875">
    <property type="entry name" value="Mur_ligase_C"/>
    <property type="match status" value="1"/>
</dbReference>
<keyword evidence="13 17" id="KW-0961">Cell wall biogenesis/degradation</keyword>
<dbReference type="GO" id="GO:0005737">
    <property type="term" value="C:cytoplasm"/>
    <property type="evidence" value="ECO:0007669"/>
    <property type="project" value="UniProtKB-SubCell"/>
</dbReference>
<dbReference type="GO" id="GO:0071555">
    <property type="term" value="P:cell wall organization"/>
    <property type="evidence" value="ECO:0007669"/>
    <property type="project" value="UniProtKB-KW"/>
</dbReference>
<reference evidence="21" key="1">
    <citation type="submission" date="2020-08" db="EMBL/GenBank/DDBJ databases">
        <title>Genome public.</title>
        <authorList>
            <person name="Liu C."/>
            <person name="Sun Q."/>
        </authorList>
    </citation>
    <scope>NUCLEOTIDE SEQUENCE</scope>
    <source>
        <strain evidence="21">NSJ-52</strain>
    </source>
</reference>
<dbReference type="Gene3D" id="3.40.1190.10">
    <property type="entry name" value="Mur-like, catalytic domain"/>
    <property type="match status" value="1"/>
</dbReference>
<dbReference type="GO" id="GO:0051301">
    <property type="term" value="P:cell division"/>
    <property type="evidence" value="ECO:0007669"/>
    <property type="project" value="UniProtKB-KW"/>
</dbReference>
<dbReference type="Proteomes" id="UP000607645">
    <property type="component" value="Unassembled WGS sequence"/>
</dbReference>
<dbReference type="GO" id="GO:0005524">
    <property type="term" value="F:ATP binding"/>
    <property type="evidence" value="ECO:0007669"/>
    <property type="project" value="UniProtKB-UniRule"/>
</dbReference>
<protein>
    <recommendedName>
        <fullName evidence="6 17">UDP-N-acetylmuramoylalanine--D-glutamate ligase</fullName>
        <ecNumber evidence="5 17">6.3.2.9</ecNumber>
    </recommendedName>
    <alternativeName>
        <fullName evidence="15 17">D-glutamic acid-adding enzyme</fullName>
    </alternativeName>
    <alternativeName>
        <fullName evidence="14 17">UDP-N-acetylmuramoyl-L-alanyl-D-glutamate synthetase</fullName>
    </alternativeName>
</protein>
<evidence type="ECO:0000256" key="15">
    <source>
        <dbReference type="ARBA" id="ARBA00032324"/>
    </source>
</evidence>
<comment type="caution">
    <text evidence="21">The sequence shown here is derived from an EMBL/GenBank/DDBJ whole genome shotgun (WGS) entry which is preliminary data.</text>
</comment>
<dbReference type="InterPro" id="IPR013221">
    <property type="entry name" value="Mur_ligase_cen"/>
</dbReference>
<evidence type="ECO:0000256" key="1">
    <source>
        <dbReference type="ARBA" id="ARBA00002734"/>
    </source>
</evidence>
<keyword evidence="8 17" id="KW-0436">Ligase</keyword>
<feature type="domain" description="Mur ligase central" evidence="20">
    <location>
        <begin position="121"/>
        <end position="298"/>
    </location>
</feature>
<proteinExistence type="inferred from homology"/>
<evidence type="ECO:0000256" key="18">
    <source>
        <dbReference type="RuleBase" id="RU003664"/>
    </source>
</evidence>
<evidence type="ECO:0000256" key="5">
    <source>
        <dbReference type="ARBA" id="ARBA00012212"/>
    </source>
</evidence>
<dbReference type="InterPro" id="IPR005762">
    <property type="entry name" value="MurD"/>
</dbReference>
<dbReference type="InterPro" id="IPR004101">
    <property type="entry name" value="Mur_ligase_C"/>
</dbReference>
<accession>A0A8J6JJ74</accession>
<keyword evidence="10 17" id="KW-0067">ATP-binding</keyword>
<name>A0A8J6JJ74_9FIRM</name>
<comment type="catalytic activity">
    <reaction evidence="16 17 18">
        <text>UDP-N-acetyl-alpha-D-muramoyl-L-alanine + D-glutamate + ATP = UDP-N-acetyl-alpha-D-muramoyl-L-alanyl-D-glutamate + ADP + phosphate + H(+)</text>
        <dbReference type="Rhea" id="RHEA:16429"/>
        <dbReference type="ChEBI" id="CHEBI:15378"/>
        <dbReference type="ChEBI" id="CHEBI:29986"/>
        <dbReference type="ChEBI" id="CHEBI:30616"/>
        <dbReference type="ChEBI" id="CHEBI:43474"/>
        <dbReference type="ChEBI" id="CHEBI:83898"/>
        <dbReference type="ChEBI" id="CHEBI:83900"/>
        <dbReference type="ChEBI" id="CHEBI:456216"/>
        <dbReference type="EC" id="6.3.2.9"/>
    </reaction>
</comment>
<evidence type="ECO:0000256" key="4">
    <source>
        <dbReference type="ARBA" id="ARBA00010416"/>
    </source>
</evidence>
<evidence type="ECO:0000256" key="17">
    <source>
        <dbReference type="HAMAP-Rule" id="MF_00639"/>
    </source>
</evidence>
<evidence type="ECO:0000256" key="7">
    <source>
        <dbReference type="ARBA" id="ARBA00022490"/>
    </source>
</evidence>
<dbReference type="NCBIfam" id="TIGR01087">
    <property type="entry name" value="murD"/>
    <property type="match status" value="1"/>
</dbReference>
<evidence type="ECO:0000256" key="2">
    <source>
        <dbReference type="ARBA" id="ARBA00004496"/>
    </source>
</evidence>
<dbReference type="SUPFAM" id="SSF51984">
    <property type="entry name" value="MurCD N-terminal domain"/>
    <property type="match status" value="1"/>
</dbReference>
<evidence type="ECO:0000256" key="11">
    <source>
        <dbReference type="ARBA" id="ARBA00022960"/>
    </source>
</evidence>
<dbReference type="SUPFAM" id="SSF53244">
    <property type="entry name" value="MurD-like peptide ligases, peptide-binding domain"/>
    <property type="match status" value="1"/>
</dbReference>
<keyword evidence="17 18" id="KW-0131">Cell cycle</keyword>
<dbReference type="Gene3D" id="3.90.190.20">
    <property type="entry name" value="Mur ligase, C-terminal domain"/>
    <property type="match status" value="1"/>
</dbReference>
<evidence type="ECO:0000256" key="6">
    <source>
        <dbReference type="ARBA" id="ARBA00015655"/>
    </source>
</evidence>
<comment type="function">
    <text evidence="1 17 18">Cell wall formation. Catalyzes the addition of glutamate to the nucleotide precursor UDP-N-acetylmuramoyl-L-alanine (UMA).</text>
</comment>
<gene>
    <name evidence="17" type="primary">murD</name>
    <name evidence="21" type="ORF">H8S62_02180</name>
</gene>